<name>F6CV45_MARPP</name>
<keyword evidence="1" id="KW-0732">Signal</keyword>
<dbReference type="AlphaFoldDB" id="F6CV45"/>
<dbReference type="Pfam" id="PF00300">
    <property type="entry name" value="His_Phos_1"/>
    <property type="match status" value="1"/>
</dbReference>
<dbReference type="CDD" id="cd07040">
    <property type="entry name" value="HP"/>
    <property type="match status" value="1"/>
</dbReference>
<dbReference type="Gene3D" id="3.40.50.1240">
    <property type="entry name" value="Phosphoglycerate mutase-like"/>
    <property type="match status" value="1"/>
</dbReference>
<evidence type="ECO:0000313" key="2">
    <source>
        <dbReference type="EMBL" id="AEF56465.1"/>
    </source>
</evidence>
<dbReference type="HOGENOM" id="CLU_076038_1_0_6"/>
<dbReference type="RefSeq" id="WP_013797931.1">
    <property type="nucleotide sequence ID" value="NC_015559.1"/>
</dbReference>
<dbReference type="KEGG" id="mpc:Mar181_3449"/>
<dbReference type="eggNOG" id="COG2062">
    <property type="taxonomic scope" value="Bacteria"/>
</dbReference>
<feature type="chain" id="PRO_5003338663" evidence="1">
    <location>
        <begin position="25"/>
        <end position="192"/>
    </location>
</feature>
<dbReference type="SUPFAM" id="SSF53254">
    <property type="entry name" value="Phosphoglycerate mutase-like"/>
    <property type="match status" value="1"/>
</dbReference>
<dbReference type="InterPro" id="IPR013078">
    <property type="entry name" value="His_Pase_superF_clade-1"/>
</dbReference>
<gene>
    <name evidence="2" type="ordered locus">Mar181_3449</name>
</gene>
<evidence type="ECO:0000256" key="1">
    <source>
        <dbReference type="SAM" id="SignalP"/>
    </source>
</evidence>
<organism evidence="2 3">
    <name type="scientific">Marinomonas posidonica (strain CECT 7376 / NCIMB 14433 / IVIA-Po-181)</name>
    <dbReference type="NCBI Taxonomy" id="491952"/>
    <lineage>
        <taxon>Bacteria</taxon>
        <taxon>Pseudomonadati</taxon>
        <taxon>Pseudomonadota</taxon>
        <taxon>Gammaproteobacteria</taxon>
        <taxon>Oceanospirillales</taxon>
        <taxon>Oceanospirillaceae</taxon>
        <taxon>Marinomonas</taxon>
    </lineage>
</organism>
<accession>F6CV45</accession>
<dbReference type="STRING" id="491952.Mar181_3449"/>
<sequence length="192" mass="21303">MQGFKWIRHFVIALAVCLCSVVQAEQSIRDKLVQPGVHVLMRHALAPGMGDPSNFQLEDCTTQRILNHTGRQQATQIGQLLRDQGVSFNQVFSSQWCRCLKTAQLMAMGKVQPAPMLNSFFRDPSTAKSQTQDLRELLNSLPQHEKALLVTHQVNITALTGIFPRSGEMILVAVSGNSRSLKVIGRFLPNAP</sequence>
<dbReference type="Proteomes" id="UP000009230">
    <property type="component" value="Chromosome"/>
</dbReference>
<dbReference type="EMBL" id="CP002771">
    <property type="protein sequence ID" value="AEF56465.1"/>
    <property type="molecule type" value="Genomic_DNA"/>
</dbReference>
<dbReference type="InterPro" id="IPR029033">
    <property type="entry name" value="His_PPase_superfam"/>
</dbReference>
<keyword evidence="3" id="KW-1185">Reference proteome</keyword>
<evidence type="ECO:0000313" key="3">
    <source>
        <dbReference type="Proteomes" id="UP000009230"/>
    </source>
</evidence>
<feature type="signal peptide" evidence="1">
    <location>
        <begin position="1"/>
        <end position="24"/>
    </location>
</feature>
<reference evidence="2 3" key="1">
    <citation type="journal article" date="2012" name="Stand. Genomic Sci.">
        <title>Complete genome sequence of Marinomonas posidonica type strain (IVIA-Po-181(T)).</title>
        <authorList>
            <person name="Lucas-Elio P."/>
            <person name="Goodwin L."/>
            <person name="Woyke T."/>
            <person name="Pitluck S."/>
            <person name="Nolan M."/>
            <person name="Kyrpides N.C."/>
            <person name="Detter J.C."/>
            <person name="Copeland A."/>
            <person name="Lu M."/>
            <person name="Bruce D."/>
            <person name="Detter C."/>
            <person name="Tapia R."/>
            <person name="Han S."/>
            <person name="Land M.L."/>
            <person name="Ivanova N."/>
            <person name="Mikhailova N."/>
            <person name="Johnston A.W."/>
            <person name="Sanchez-Amat A."/>
        </authorList>
    </citation>
    <scope>NUCLEOTIDE SEQUENCE [LARGE SCALE GENOMIC DNA]</scope>
    <source>
        <strain evidence="3">CECT 7376 / NCIMB 14433 / IVIA-Po-181</strain>
    </source>
</reference>
<protein>
    <submittedName>
        <fullName evidence="2">Phosphoglycerate mutase</fullName>
    </submittedName>
</protein>
<proteinExistence type="predicted"/>